<dbReference type="GO" id="GO:0016787">
    <property type="term" value="F:hydrolase activity"/>
    <property type="evidence" value="ECO:0007669"/>
    <property type="project" value="UniProtKB-KW"/>
</dbReference>
<dbReference type="Pfam" id="PF12697">
    <property type="entry name" value="Abhydrolase_6"/>
    <property type="match status" value="1"/>
</dbReference>
<organism evidence="2 3">
    <name type="scientific">Pelagerythrobacter aerophilus</name>
    <dbReference type="NCBI Taxonomy" id="2306995"/>
    <lineage>
        <taxon>Bacteria</taxon>
        <taxon>Pseudomonadati</taxon>
        <taxon>Pseudomonadota</taxon>
        <taxon>Alphaproteobacteria</taxon>
        <taxon>Sphingomonadales</taxon>
        <taxon>Erythrobacteraceae</taxon>
        <taxon>Pelagerythrobacter</taxon>
    </lineage>
</organism>
<comment type="caution">
    <text evidence="2">The sequence shown here is derived from an EMBL/GenBank/DDBJ whole genome shotgun (WGS) entry which is preliminary data.</text>
</comment>
<dbReference type="Gene3D" id="3.40.50.1820">
    <property type="entry name" value="alpha/beta hydrolase"/>
    <property type="match status" value="1"/>
</dbReference>
<gene>
    <name evidence="2" type="ORF">D2V04_16670</name>
</gene>
<protein>
    <submittedName>
        <fullName evidence="2">Alpha/beta fold hydrolase</fullName>
    </submittedName>
</protein>
<feature type="domain" description="AB hydrolase-1" evidence="1">
    <location>
        <begin position="76"/>
        <end position="197"/>
    </location>
</feature>
<dbReference type="InterPro" id="IPR029058">
    <property type="entry name" value="AB_hydrolase_fold"/>
</dbReference>
<keyword evidence="2" id="KW-0378">Hydrolase</keyword>
<evidence type="ECO:0000313" key="2">
    <source>
        <dbReference type="EMBL" id="RIV75892.1"/>
    </source>
</evidence>
<evidence type="ECO:0000259" key="1">
    <source>
        <dbReference type="Pfam" id="PF12697"/>
    </source>
</evidence>
<name>A0A418NDK3_9SPHN</name>
<sequence length="275" mass="29634">MPGKVRRRVLIVLALIAGLYVLLATGLFLAQRSFIYPAPRDPGIAPASFKRVAYDTADGLTLHAGYKPARAGYPTIVYFHGNGAAWPSSVVATDRMVPEGYGVLAAEYRGYCGNPGRPSEHGLYADGRAAIAFLERREVEPADIVLVGNSIGSGVATQMAKEIRPRALVLISPFASLSRLVGERFRWLPTDVLLHDRFENIGKIAAVDAPILVLHGDADSLIPASHAFALAEAEPSIELAIFAGYGHDLAWHDVAETRMLRFLDEIPGALADPEP</sequence>
<dbReference type="OrthoDB" id="9798884at2"/>
<reference evidence="2 3" key="1">
    <citation type="submission" date="2018-08" db="EMBL/GenBank/DDBJ databases">
        <title>Altererythrobacter sp.Ery1 and Ery12, the genome sequencing of novel strains in genus Alterythrobacter.</title>
        <authorList>
            <person name="Cheng H."/>
            <person name="Wu Y.-H."/>
            <person name="Fang C."/>
            <person name="Xu X.-W."/>
        </authorList>
    </citation>
    <scope>NUCLEOTIDE SEQUENCE [LARGE SCALE GENOMIC DNA]</scope>
    <source>
        <strain evidence="2 3">Ery1</strain>
    </source>
</reference>
<dbReference type="SUPFAM" id="SSF53474">
    <property type="entry name" value="alpha/beta-Hydrolases"/>
    <property type="match status" value="1"/>
</dbReference>
<dbReference type="PANTHER" id="PTHR12277:SF81">
    <property type="entry name" value="PROTEIN ABHD13"/>
    <property type="match status" value="1"/>
</dbReference>
<dbReference type="PANTHER" id="PTHR12277">
    <property type="entry name" value="ALPHA/BETA HYDROLASE DOMAIN-CONTAINING PROTEIN"/>
    <property type="match status" value="1"/>
</dbReference>
<dbReference type="EMBL" id="QXFK01000019">
    <property type="protein sequence ID" value="RIV75892.1"/>
    <property type="molecule type" value="Genomic_DNA"/>
</dbReference>
<accession>A0A418NDK3</accession>
<keyword evidence="3" id="KW-1185">Reference proteome</keyword>
<proteinExistence type="predicted"/>
<dbReference type="AlphaFoldDB" id="A0A418NDK3"/>
<dbReference type="Proteomes" id="UP000285092">
    <property type="component" value="Unassembled WGS sequence"/>
</dbReference>
<dbReference type="InterPro" id="IPR000073">
    <property type="entry name" value="AB_hydrolase_1"/>
</dbReference>
<evidence type="ECO:0000313" key="3">
    <source>
        <dbReference type="Proteomes" id="UP000285092"/>
    </source>
</evidence>